<accession>A0ABZ3DAV5</accession>
<name>A0ABZ3DAV5_9PROT</name>
<keyword evidence="1" id="KW-0812">Transmembrane</keyword>
<evidence type="ECO:0000313" key="2">
    <source>
        <dbReference type="EMBL" id="XAE44976.1"/>
    </source>
</evidence>
<keyword evidence="1" id="KW-1133">Transmembrane helix</keyword>
<evidence type="ECO:0000313" key="3">
    <source>
        <dbReference type="Proteomes" id="UP001449795"/>
    </source>
</evidence>
<feature type="transmembrane region" description="Helical" evidence="1">
    <location>
        <begin position="12"/>
        <end position="32"/>
    </location>
</feature>
<dbReference type="Proteomes" id="UP001449795">
    <property type="component" value="Chromosome"/>
</dbReference>
<evidence type="ECO:0000256" key="1">
    <source>
        <dbReference type="SAM" id="Phobius"/>
    </source>
</evidence>
<evidence type="ECO:0008006" key="4">
    <source>
        <dbReference type="Google" id="ProtNLM"/>
    </source>
</evidence>
<dbReference type="SUPFAM" id="SSF64288">
    <property type="entry name" value="Chorismate lyase-like"/>
    <property type="match status" value="1"/>
</dbReference>
<reference evidence="2 3" key="1">
    <citation type="submission" date="2024-04" db="EMBL/GenBank/DDBJ databases">
        <title>Complete genome sequence of Nguyenibacter vanlangesis HBCM-1154, a strain capable of nitrogen fixation, IAA production, and phosphorus solubilization isolated from sugarcane soil.</title>
        <authorList>
            <person name="MY HANH P."/>
        </authorList>
    </citation>
    <scope>NUCLEOTIDE SEQUENCE [LARGE SCALE GENOMIC DNA]</scope>
    <source>
        <strain evidence="2 3">HBCM 1154</strain>
    </source>
</reference>
<dbReference type="EMBL" id="CP152276">
    <property type="protein sequence ID" value="XAE44976.1"/>
    <property type="molecule type" value="Genomic_DNA"/>
</dbReference>
<protein>
    <recommendedName>
        <fullName evidence="4">Chorismate lyase</fullName>
    </recommendedName>
</protein>
<dbReference type="InterPro" id="IPR028978">
    <property type="entry name" value="Chorismate_lyase_/UTRA_dom_sf"/>
</dbReference>
<keyword evidence="1" id="KW-0472">Membrane</keyword>
<dbReference type="Gene3D" id="3.40.1410.10">
    <property type="entry name" value="Chorismate lyase-like"/>
    <property type="match status" value="1"/>
</dbReference>
<sequence length="233" mass="25141">MARAAGRPGTGFAVGVMVAIGVAIGVGAAGPARAGDRDWPDTAQSRLALQALVEGLDARLLSHPSATLTLEGWCREHGLAAVPRVVARRVPGVFRSASAAQRQELAVGPDEPVAYRRVELACGSRVLSVADNWYVPARLTPAMNALLERTDTAFGHAVADLHFTRRTLDSTRLFAPLPDGWEMHRLPPAEQGRIVIPATILRHRALLYRQDGMPFSQVVETYTAAMLDFPPPR</sequence>
<keyword evidence="3" id="KW-1185">Reference proteome</keyword>
<organism evidence="2 3">
    <name type="scientific">Nguyenibacter vanlangensis</name>
    <dbReference type="NCBI Taxonomy" id="1216886"/>
    <lineage>
        <taxon>Bacteria</taxon>
        <taxon>Pseudomonadati</taxon>
        <taxon>Pseudomonadota</taxon>
        <taxon>Alphaproteobacteria</taxon>
        <taxon>Acetobacterales</taxon>
        <taxon>Acetobacteraceae</taxon>
        <taxon>Nguyenibacter</taxon>
    </lineage>
</organism>
<proteinExistence type="predicted"/>
<gene>
    <name evidence="2" type="ORF">AAC691_04245</name>
</gene>
<dbReference type="RefSeq" id="WP_342630143.1">
    <property type="nucleotide sequence ID" value="NZ_CP152276.1"/>
</dbReference>